<evidence type="ECO:0000256" key="1">
    <source>
        <dbReference type="SAM" id="Phobius"/>
    </source>
</evidence>
<keyword evidence="1" id="KW-0812">Transmembrane</keyword>
<keyword evidence="1" id="KW-0472">Membrane</keyword>
<dbReference type="RefSeq" id="WP_158865682.1">
    <property type="nucleotide sequence ID" value="NZ_CP046401.1"/>
</dbReference>
<dbReference type="EMBL" id="CP046401">
    <property type="protein sequence ID" value="QGY43998.1"/>
    <property type="molecule type" value="Genomic_DNA"/>
</dbReference>
<protein>
    <recommendedName>
        <fullName evidence="4">TonB-dependent receptor plug domain-containing protein</fullName>
    </recommendedName>
</protein>
<organism evidence="2 3">
    <name type="scientific">Maribellus comscasis</name>
    <dbReference type="NCBI Taxonomy" id="2681766"/>
    <lineage>
        <taxon>Bacteria</taxon>
        <taxon>Pseudomonadati</taxon>
        <taxon>Bacteroidota</taxon>
        <taxon>Bacteroidia</taxon>
        <taxon>Marinilabiliales</taxon>
        <taxon>Prolixibacteraceae</taxon>
        <taxon>Maribellus</taxon>
    </lineage>
</organism>
<dbReference type="Proteomes" id="UP000428260">
    <property type="component" value="Chromosome"/>
</dbReference>
<dbReference type="KEGG" id="mcos:GM418_10115"/>
<dbReference type="AlphaFoldDB" id="A0A6I6JSE5"/>
<sequence>MYKPKKILKKSITISFLSIIGFILFFTTMSFNSLLQNNFENILLKLQNYLTGYNEDVLYLHTNGDIFEPGDTIWFKAYNFKSGSLVPSLPENLLNVGLYKRETKTESIVTGKFRVEKGTSFGQLNLSDTLSGGSYFLIAGTNSSSTNSVENVFVKKIKIKNPARETVDIKIQIPDSVYSEGNKIEEKLEVFGDNGFRLGRVKIQLQLKQDEHILNEKTINSGESGVANFEMILPGELENKAVHICAQIGQPGLTGELNVHVPVKSLPPAIRFFPEGGDLIEDFNSVVAFEATDVAGNPFDFKGILTDSEGEIISEVTTTALGMGSVNIQSKKNTNLFLKIQEPRGYDKSYKLPEAKEKGYSLQILENNPERISMKVESNSCESTDLISVLLLLRDSIWFETTKPLKDLQTLSIPVKEMPLGVGKITVFDQNGIPQAERLLFVNLDKKPEIQAESLKEIYERKEKVKINLSLKNSMGEPLSGVFSASVIPINSERDEIWAENIMTALLLSNELKGEIPARGIYFSEHKDSEKLLDLLMLTHGWRRFTWENILDNNQQEFNNSVGLSGLVTTRKGKPVKNGEVTLMNMNKFSAIATKTDNQGRFEFNKSEFTGILDDTKLVLTATNSQGRKNVFVTIDDFVNVEKLKELNRISNRLYSSAGNSFTTGEEDLSSGQNHSPGSLYASDTTKRNIWVEEVDVKAKIPTVIPVETYEKEHQSYILEDKDIHINFGYNPKTGILQLIKQVAGHFDTAAGGKILFRGYNSIYDQNMQGAVFVVNGRVAGFSYEDVDYLNSSDIETIKVTKSSAAGLRYTPYGTGGLIEITLKGFKPDESAPSPEADPNIVHIPGYTKVREFYSPVYKNQKQKDEAIDLRKTLYWNPNISISDLGNATIQYFNSDVPGEYLLKIEGIGKSGIPFYTIKTYTVKNN</sequence>
<evidence type="ECO:0008006" key="4">
    <source>
        <dbReference type="Google" id="ProtNLM"/>
    </source>
</evidence>
<keyword evidence="3" id="KW-1185">Reference proteome</keyword>
<proteinExistence type="predicted"/>
<keyword evidence="1" id="KW-1133">Transmembrane helix</keyword>
<name>A0A6I6JSE5_9BACT</name>
<evidence type="ECO:0000313" key="3">
    <source>
        <dbReference type="Proteomes" id="UP000428260"/>
    </source>
</evidence>
<dbReference type="SUPFAM" id="SSF56935">
    <property type="entry name" value="Porins"/>
    <property type="match status" value="1"/>
</dbReference>
<gene>
    <name evidence="2" type="ORF">GM418_10115</name>
</gene>
<evidence type="ECO:0000313" key="2">
    <source>
        <dbReference type="EMBL" id="QGY43998.1"/>
    </source>
</evidence>
<reference evidence="2 3" key="1">
    <citation type="submission" date="2019-11" db="EMBL/GenBank/DDBJ databases">
        <authorList>
            <person name="Zheng R.K."/>
            <person name="Sun C.M."/>
        </authorList>
    </citation>
    <scope>NUCLEOTIDE SEQUENCE [LARGE SCALE GENOMIC DNA]</scope>
    <source>
        <strain evidence="2 3">WC007</strain>
    </source>
</reference>
<accession>A0A6I6JSE5</accession>
<feature type="transmembrane region" description="Helical" evidence="1">
    <location>
        <begin position="12"/>
        <end position="35"/>
    </location>
</feature>